<protein>
    <submittedName>
        <fullName evidence="1">Uncharacterized protein</fullName>
    </submittedName>
</protein>
<organism evidence="1 2">
    <name type="scientific">Anaerohalosphaera lusitana</name>
    <dbReference type="NCBI Taxonomy" id="1936003"/>
    <lineage>
        <taxon>Bacteria</taxon>
        <taxon>Pseudomonadati</taxon>
        <taxon>Planctomycetota</taxon>
        <taxon>Phycisphaerae</taxon>
        <taxon>Sedimentisphaerales</taxon>
        <taxon>Anaerohalosphaeraceae</taxon>
        <taxon>Anaerohalosphaera</taxon>
    </lineage>
</organism>
<evidence type="ECO:0000313" key="1">
    <source>
        <dbReference type="EMBL" id="AQT67596.1"/>
    </source>
</evidence>
<reference evidence="2" key="1">
    <citation type="submission" date="2017-02" db="EMBL/GenBank/DDBJ databases">
        <title>Comparative genomics and description of representatives of a novel lineage of planctomycetes thriving in anoxic sediments.</title>
        <authorList>
            <person name="Spring S."/>
            <person name="Bunk B."/>
            <person name="Sproer C."/>
        </authorList>
    </citation>
    <scope>NUCLEOTIDE SEQUENCE [LARGE SCALE GENOMIC DNA]</scope>
    <source>
        <strain evidence="2">ST-NAGAB-D1</strain>
    </source>
</reference>
<dbReference type="KEGG" id="alus:STSP2_00744"/>
<evidence type="ECO:0000313" key="2">
    <source>
        <dbReference type="Proteomes" id="UP000189674"/>
    </source>
</evidence>
<gene>
    <name evidence="1" type="ORF">STSP2_00744</name>
</gene>
<sequence length="88" mass="9895">MADGIFTGYDSEGRLLEIFLTDPTKPLYGRDINITIKDAEKVPSHQGELICVLRHFLKSVQKKPVSDKQVDAMSLAELVDEALKYKTD</sequence>
<dbReference type="Proteomes" id="UP000189674">
    <property type="component" value="Chromosome"/>
</dbReference>
<name>A0A1U9NJA0_9BACT</name>
<accession>A0A1U9NJA0</accession>
<dbReference type="AlphaFoldDB" id="A0A1U9NJA0"/>
<keyword evidence="2" id="KW-1185">Reference proteome</keyword>
<proteinExistence type="predicted"/>
<dbReference type="EMBL" id="CP019791">
    <property type="protein sequence ID" value="AQT67596.1"/>
    <property type="molecule type" value="Genomic_DNA"/>
</dbReference>